<dbReference type="InterPro" id="IPR043136">
    <property type="entry name" value="B30.2/SPRY_sf"/>
</dbReference>
<evidence type="ECO:0000313" key="2">
    <source>
        <dbReference type="Proteomes" id="UP000324800"/>
    </source>
</evidence>
<feature type="non-terminal residue" evidence="1">
    <location>
        <position position="1"/>
    </location>
</feature>
<organism evidence="1 2">
    <name type="scientific">Streblomastix strix</name>
    <dbReference type="NCBI Taxonomy" id="222440"/>
    <lineage>
        <taxon>Eukaryota</taxon>
        <taxon>Metamonada</taxon>
        <taxon>Preaxostyla</taxon>
        <taxon>Oxymonadida</taxon>
        <taxon>Streblomastigidae</taxon>
        <taxon>Streblomastix</taxon>
    </lineage>
</organism>
<dbReference type="OrthoDB" id="2306477at2759"/>
<evidence type="ECO:0000313" key="1">
    <source>
        <dbReference type="EMBL" id="KAA6371169.1"/>
    </source>
</evidence>
<protein>
    <recommendedName>
        <fullName evidence="3">B30.2/SPRY domain-containing protein</fullName>
    </recommendedName>
</protein>
<dbReference type="Proteomes" id="UP000324800">
    <property type="component" value="Unassembled WGS sequence"/>
</dbReference>
<gene>
    <name evidence="1" type="ORF">EZS28_033304</name>
</gene>
<dbReference type="EMBL" id="SNRW01014713">
    <property type="protein sequence ID" value="KAA6371169.1"/>
    <property type="molecule type" value="Genomic_DNA"/>
</dbReference>
<name>A0A5J4UKY9_9EUKA</name>
<reference evidence="1 2" key="1">
    <citation type="submission" date="2019-03" db="EMBL/GenBank/DDBJ databases">
        <title>Single cell metagenomics reveals metabolic interactions within the superorganism composed of flagellate Streblomastix strix and complex community of Bacteroidetes bacteria on its surface.</title>
        <authorList>
            <person name="Treitli S.C."/>
            <person name="Kolisko M."/>
            <person name="Husnik F."/>
            <person name="Keeling P."/>
            <person name="Hampl V."/>
        </authorList>
    </citation>
    <scope>NUCLEOTIDE SEQUENCE [LARGE SCALE GENOMIC DNA]</scope>
    <source>
        <strain evidence="1">ST1C</strain>
    </source>
</reference>
<accession>A0A5J4UKY9</accession>
<sequence length="249" mass="28385">AKAAVKRSLYAETEVDKLKVVETELNKIKPLQTMLQSKLRKIQPSSSLPDIAQLKTVAQVKPLEPKNYTTQLSKPEAIQVDDDLFTNISGDSCTILFDPPIKSGIAWFEVLNVKMLWQIGIVDEDVKMVRDIKFGDKGSEKIACFQRLGKLHHYGDWIEGNSKFDDGDRVALELDLTSNPSTLTLFINNKEQKYYIISVPENAKFWCLLLGGEQIKVLKYEQLQTAKSQHKEGSVQWEFGTIWRKDKHT</sequence>
<evidence type="ECO:0008006" key="3">
    <source>
        <dbReference type="Google" id="ProtNLM"/>
    </source>
</evidence>
<dbReference type="Gene3D" id="2.60.120.920">
    <property type="match status" value="1"/>
</dbReference>
<dbReference type="AlphaFoldDB" id="A0A5J4UKY9"/>
<comment type="caution">
    <text evidence="1">The sequence shown here is derived from an EMBL/GenBank/DDBJ whole genome shotgun (WGS) entry which is preliminary data.</text>
</comment>
<proteinExistence type="predicted"/>